<dbReference type="SUPFAM" id="SSF48403">
    <property type="entry name" value="Ankyrin repeat"/>
    <property type="match status" value="1"/>
</dbReference>
<dbReference type="EMBL" id="LRPC01000028">
    <property type="protein sequence ID" value="KYG74333.1"/>
    <property type="molecule type" value="Genomic_DNA"/>
</dbReference>
<accession>A0A150X6J7</accession>
<evidence type="ECO:0000256" key="1">
    <source>
        <dbReference type="ARBA" id="ARBA00022737"/>
    </source>
</evidence>
<reference evidence="4 5" key="1">
    <citation type="submission" date="2016-01" db="EMBL/GenBank/DDBJ databases">
        <title>Genome sequencing of Roseivirga spongicola UST030701-084.</title>
        <authorList>
            <person name="Selvaratnam C."/>
            <person name="Thevarajoo S."/>
            <person name="Goh K.M."/>
            <person name="Ee R."/>
            <person name="Chan K.-G."/>
            <person name="Chong C.S."/>
        </authorList>
    </citation>
    <scope>NUCLEOTIDE SEQUENCE [LARGE SCALE GENOMIC DNA]</scope>
    <source>
        <strain evidence="4 5">UST030701-084</strain>
    </source>
</reference>
<dbReference type="PRINTS" id="PR01415">
    <property type="entry name" value="ANKYRIN"/>
</dbReference>
<dbReference type="SMART" id="SM00248">
    <property type="entry name" value="ANK"/>
    <property type="match status" value="2"/>
</dbReference>
<feature type="repeat" description="ANK" evidence="3">
    <location>
        <begin position="30"/>
        <end position="62"/>
    </location>
</feature>
<evidence type="ECO:0000313" key="5">
    <source>
        <dbReference type="Proteomes" id="UP000075606"/>
    </source>
</evidence>
<keyword evidence="5" id="KW-1185">Reference proteome</keyword>
<comment type="caution">
    <text evidence="4">The sequence shown here is derived from an EMBL/GenBank/DDBJ whole genome shotgun (WGS) entry which is preliminary data.</text>
</comment>
<sequence>MHDAVIIGDLAAVKQHIAANTDLNKKESIGGATPLILATVFGRDEIARELIENNAKLNIQNNDGSTAVHTAAFFCRTEILEMLLEAGADKSVKNNFGATALESTQAPFEAVEGIYNMMAQQLKGVGLQLDMERIEKTRPQVVDMLK</sequence>
<dbReference type="InterPro" id="IPR002110">
    <property type="entry name" value="Ankyrin_rpt"/>
</dbReference>
<keyword evidence="1" id="KW-0677">Repeat</keyword>
<dbReference type="Gene3D" id="1.25.40.20">
    <property type="entry name" value="Ankyrin repeat-containing domain"/>
    <property type="match status" value="1"/>
</dbReference>
<protein>
    <submittedName>
        <fullName evidence="4">Uncharacterized protein</fullName>
    </submittedName>
</protein>
<dbReference type="Proteomes" id="UP000075606">
    <property type="component" value="Unassembled WGS sequence"/>
</dbReference>
<dbReference type="PROSITE" id="PS50088">
    <property type="entry name" value="ANK_REPEAT"/>
    <property type="match status" value="2"/>
</dbReference>
<dbReference type="InterPro" id="IPR036770">
    <property type="entry name" value="Ankyrin_rpt-contain_sf"/>
</dbReference>
<evidence type="ECO:0000256" key="2">
    <source>
        <dbReference type="ARBA" id="ARBA00023043"/>
    </source>
</evidence>
<dbReference type="AlphaFoldDB" id="A0A150X6J7"/>
<dbReference type="PANTHER" id="PTHR24171">
    <property type="entry name" value="ANKYRIN REPEAT DOMAIN-CONTAINING PROTEIN 39-RELATED"/>
    <property type="match status" value="1"/>
</dbReference>
<gene>
    <name evidence="4" type="ORF">AWW68_15930</name>
</gene>
<dbReference type="Pfam" id="PF12796">
    <property type="entry name" value="Ank_2"/>
    <property type="match status" value="1"/>
</dbReference>
<evidence type="ECO:0000256" key="3">
    <source>
        <dbReference type="PROSITE-ProRule" id="PRU00023"/>
    </source>
</evidence>
<evidence type="ECO:0000313" key="4">
    <source>
        <dbReference type="EMBL" id="KYG74333.1"/>
    </source>
</evidence>
<name>A0A150X6J7_9BACT</name>
<feature type="repeat" description="ANK" evidence="3">
    <location>
        <begin position="63"/>
        <end position="95"/>
    </location>
</feature>
<dbReference type="STRING" id="333140.AWW68_15930"/>
<dbReference type="PROSITE" id="PS50297">
    <property type="entry name" value="ANK_REP_REGION"/>
    <property type="match status" value="2"/>
</dbReference>
<keyword evidence="2 3" id="KW-0040">ANK repeat</keyword>
<proteinExistence type="predicted"/>
<organism evidence="4 5">
    <name type="scientific">Roseivirga spongicola</name>
    <dbReference type="NCBI Taxonomy" id="333140"/>
    <lineage>
        <taxon>Bacteria</taxon>
        <taxon>Pseudomonadati</taxon>
        <taxon>Bacteroidota</taxon>
        <taxon>Cytophagia</taxon>
        <taxon>Cytophagales</taxon>
        <taxon>Roseivirgaceae</taxon>
        <taxon>Roseivirga</taxon>
    </lineage>
</organism>